<comment type="caution">
    <text evidence="5">The sequence shown here is derived from an EMBL/GenBank/DDBJ whole genome shotgun (WGS) entry which is preliminary data.</text>
</comment>
<protein>
    <submittedName>
        <fullName evidence="5">IclR family transcriptional regulator C-terminal domain-containing protein</fullName>
    </submittedName>
</protein>
<dbReference type="InterPro" id="IPR036390">
    <property type="entry name" value="WH_DNA-bd_sf"/>
</dbReference>
<keyword evidence="2" id="KW-0238">DNA-binding</keyword>
<dbReference type="RefSeq" id="WP_381430086.1">
    <property type="nucleotide sequence ID" value="NZ_JBHSNO010000001.1"/>
</dbReference>
<dbReference type="Pfam" id="PF01614">
    <property type="entry name" value="IclR_C"/>
    <property type="match status" value="1"/>
</dbReference>
<dbReference type="PANTHER" id="PTHR30136:SF34">
    <property type="entry name" value="TRANSCRIPTIONAL REGULATOR"/>
    <property type="match status" value="1"/>
</dbReference>
<dbReference type="InterPro" id="IPR036388">
    <property type="entry name" value="WH-like_DNA-bd_sf"/>
</dbReference>
<evidence type="ECO:0000256" key="2">
    <source>
        <dbReference type="ARBA" id="ARBA00023125"/>
    </source>
</evidence>
<evidence type="ECO:0000256" key="1">
    <source>
        <dbReference type="ARBA" id="ARBA00023015"/>
    </source>
</evidence>
<dbReference type="SUPFAM" id="SSF55781">
    <property type="entry name" value="GAF domain-like"/>
    <property type="match status" value="1"/>
</dbReference>
<evidence type="ECO:0000313" key="6">
    <source>
        <dbReference type="Proteomes" id="UP001596109"/>
    </source>
</evidence>
<gene>
    <name evidence="5" type="ORF">ACFPRA_02190</name>
</gene>
<evidence type="ECO:0000313" key="5">
    <source>
        <dbReference type="EMBL" id="MFC5587719.1"/>
    </source>
</evidence>
<dbReference type="InterPro" id="IPR050707">
    <property type="entry name" value="HTH_MetabolicPath_Reg"/>
</dbReference>
<dbReference type="InterPro" id="IPR029016">
    <property type="entry name" value="GAF-like_dom_sf"/>
</dbReference>
<sequence length="267" mass="29572">MSNSNINSENKRGDSGDFLKTLERGLVVIKSFQDCASLTISEAAVRSGLSRPVTRRVLLTLENLGYAHLNEGRFSLTSKILSLGYAYLSSHNIWEIAQPFLEQLSKNVKESSSLVILDHTDVVYAARVSVNKIMNYSLDVGSRLPAHATSPGLVLLAHLPDDKLDSYFEQAELEALTEKTITSETQIREELKKIRENGWALSSDQLELGLISISAPVRDIRGEVVAAVNCPTHSGRVAIEQVIQEYLPFVLDAAEQISHNIEFEIIH</sequence>
<dbReference type="PROSITE" id="PS51078">
    <property type="entry name" value="ICLR_ED"/>
    <property type="match status" value="1"/>
</dbReference>
<name>A0ABW0TEI7_9BACL</name>
<dbReference type="InterPro" id="IPR012794">
    <property type="entry name" value="PcaR_PcaU"/>
</dbReference>
<keyword evidence="6" id="KW-1185">Reference proteome</keyword>
<dbReference type="Proteomes" id="UP001596109">
    <property type="component" value="Unassembled WGS sequence"/>
</dbReference>
<feature type="domain" description="IclR-ED" evidence="4">
    <location>
        <begin position="79"/>
        <end position="263"/>
    </location>
</feature>
<dbReference type="SMART" id="SM00346">
    <property type="entry name" value="HTH_ICLR"/>
    <property type="match status" value="1"/>
</dbReference>
<dbReference type="Gene3D" id="1.10.10.10">
    <property type="entry name" value="Winged helix-like DNA-binding domain superfamily/Winged helix DNA-binding domain"/>
    <property type="match status" value="1"/>
</dbReference>
<dbReference type="InterPro" id="IPR005471">
    <property type="entry name" value="Tscrpt_reg_IclR_N"/>
</dbReference>
<accession>A0ABW0TEI7</accession>
<evidence type="ECO:0000256" key="3">
    <source>
        <dbReference type="ARBA" id="ARBA00023163"/>
    </source>
</evidence>
<proteinExistence type="predicted"/>
<keyword evidence="1" id="KW-0805">Transcription regulation</keyword>
<dbReference type="PANTHER" id="PTHR30136">
    <property type="entry name" value="HELIX-TURN-HELIX TRANSCRIPTIONAL REGULATOR, ICLR FAMILY"/>
    <property type="match status" value="1"/>
</dbReference>
<reference evidence="6" key="1">
    <citation type="journal article" date="2019" name="Int. J. Syst. Evol. Microbiol.">
        <title>The Global Catalogue of Microorganisms (GCM) 10K type strain sequencing project: providing services to taxonomists for standard genome sequencing and annotation.</title>
        <authorList>
            <consortium name="The Broad Institute Genomics Platform"/>
            <consortium name="The Broad Institute Genome Sequencing Center for Infectious Disease"/>
            <person name="Wu L."/>
            <person name="Ma J."/>
        </authorList>
    </citation>
    <scope>NUCLEOTIDE SEQUENCE [LARGE SCALE GENOMIC DNA]</scope>
    <source>
        <strain evidence="6">CGMCC 4.1434</strain>
    </source>
</reference>
<dbReference type="NCBIfam" id="TIGR02431">
    <property type="entry name" value="pcaR_pcaU"/>
    <property type="match status" value="1"/>
</dbReference>
<evidence type="ECO:0000259" key="4">
    <source>
        <dbReference type="PROSITE" id="PS51078"/>
    </source>
</evidence>
<dbReference type="InterPro" id="IPR014757">
    <property type="entry name" value="Tscrpt_reg_IclR_C"/>
</dbReference>
<dbReference type="Gene3D" id="3.30.450.40">
    <property type="match status" value="1"/>
</dbReference>
<keyword evidence="3" id="KW-0804">Transcription</keyword>
<dbReference type="EMBL" id="JBHSNO010000001">
    <property type="protein sequence ID" value="MFC5587719.1"/>
    <property type="molecule type" value="Genomic_DNA"/>
</dbReference>
<dbReference type="Pfam" id="PF09339">
    <property type="entry name" value="HTH_IclR"/>
    <property type="match status" value="1"/>
</dbReference>
<organism evidence="5 6">
    <name type="scientific">Sporosarcina soli</name>
    <dbReference type="NCBI Taxonomy" id="334736"/>
    <lineage>
        <taxon>Bacteria</taxon>
        <taxon>Bacillati</taxon>
        <taxon>Bacillota</taxon>
        <taxon>Bacilli</taxon>
        <taxon>Bacillales</taxon>
        <taxon>Caryophanaceae</taxon>
        <taxon>Sporosarcina</taxon>
    </lineage>
</organism>
<dbReference type="SUPFAM" id="SSF46785">
    <property type="entry name" value="Winged helix' DNA-binding domain"/>
    <property type="match status" value="1"/>
</dbReference>